<dbReference type="InterPro" id="IPR011701">
    <property type="entry name" value="MFS"/>
</dbReference>
<evidence type="ECO:0000313" key="4">
    <source>
        <dbReference type="Proteomes" id="UP001250858"/>
    </source>
</evidence>
<dbReference type="Gene3D" id="1.20.1250.20">
    <property type="entry name" value="MFS general substrate transporter like domains"/>
    <property type="match status" value="2"/>
</dbReference>
<reference evidence="3 4" key="1">
    <citation type="submission" date="2023-09" db="EMBL/GenBank/DDBJ databases">
        <title>Complete genome of Streptomyces roseicoloratus T14.</title>
        <authorList>
            <person name="Bashizi T."/>
            <person name="Kim M.-J."/>
            <person name="Lee G."/>
            <person name="Tagele S.B."/>
            <person name="Shin J.-H."/>
        </authorList>
    </citation>
    <scope>NUCLEOTIDE SEQUENCE [LARGE SCALE GENOMIC DNA]</scope>
    <source>
        <strain evidence="3 4">T14</strain>
    </source>
</reference>
<dbReference type="SUPFAM" id="SSF103473">
    <property type="entry name" value="MFS general substrate transporter"/>
    <property type="match status" value="1"/>
</dbReference>
<evidence type="ECO:0000256" key="2">
    <source>
        <dbReference type="SAM" id="Phobius"/>
    </source>
</evidence>
<keyword evidence="4" id="KW-1185">Reference proteome</keyword>
<evidence type="ECO:0000256" key="1">
    <source>
        <dbReference type="SAM" id="MobiDB-lite"/>
    </source>
</evidence>
<feature type="transmembrane region" description="Helical" evidence="2">
    <location>
        <begin position="222"/>
        <end position="249"/>
    </location>
</feature>
<feature type="transmembrane region" description="Helical" evidence="2">
    <location>
        <begin position="78"/>
        <end position="98"/>
    </location>
</feature>
<accession>A0ABY9S445</accession>
<feature type="transmembrane region" description="Helical" evidence="2">
    <location>
        <begin position="170"/>
        <end position="189"/>
    </location>
</feature>
<dbReference type="EMBL" id="CP133762">
    <property type="protein sequence ID" value="WMX48718.1"/>
    <property type="molecule type" value="Genomic_DNA"/>
</dbReference>
<dbReference type="Proteomes" id="UP001250858">
    <property type="component" value="Chromosome"/>
</dbReference>
<feature type="transmembrane region" description="Helical" evidence="2">
    <location>
        <begin position="6"/>
        <end position="30"/>
    </location>
</feature>
<name>A0ABY9S445_9ACTN</name>
<dbReference type="RefSeq" id="WP_309550078.1">
    <property type="nucleotide sequence ID" value="NZ_CP133762.1"/>
</dbReference>
<dbReference type="PANTHER" id="PTHR23528">
    <property type="match status" value="1"/>
</dbReference>
<dbReference type="InterPro" id="IPR036259">
    <property type="entry name" value="MFS_trans_sf"/>
</dbReference>
<dbReference type="Pfam" id="PF07690">
    <property type="entry name" value="MFS_1"/>
    <property type="match status" value="2"/>
</dbReference>
<sequence length="469" mass="48905">MPVMLLLGSVHGILLVTIAWCLGQAVMNVYQAALTSVVPDRVPLASRGRASAAVGLGLPVGSTVGALIGAAFSDDYRTGYLVFGAIVAATAVLFTSLAREERMPPKSPMPVRAQLAAFGSALKDHDFRWAFLGRALLVLGYFAVAGFQLYVLKDHTDLPAGLSPEEAVAVLMPVNSVAMVVSTVLGGWLSDRYDRRKLFVGASAALAAVALLIPAVSSSWTAMLAFSVVNGLGFGCYMAVDTALVTMVLPKAEDAARDMGVLNIANAGRRSWRRSPRPWSSRSAAATPRCSWWPPCCPCSGRWRCARSARCADHGLPNGRGPARVGAPGPSPYARASGRPCGPAGQQFSSFFTAPSTMVSPSILAPGTGSWVQTFQSSPVAGTVRPWPETSSKRIEPEIRPYTAATPSPRKSGMKPSSTRTGADGVAGFVVPGRGSGTCARSSSGAGEQAVSTASRPAARTTPGPVVRM</sequence>
<proteinExistence type="predicted"/>
<keyword evidence="2" id="KW-1133">Transmembrane helix</keyword>
<feature type="compositionally biased region" description="Polar residues" evidence="1">
    <location>
        <begin position="439"/>
        <end position="455"/>
    </location>
</feature>
<protein>
    <submittedName>
        <fullName evidence="3">MFS transporter</fullName>
    </submittedName>
</protein>
<feature type="region of interest" description="Disordered" evidence="1">
    <location>
        <begin position="381"/>
        <end position="469"/>
    </location>
</feature>
<gene>
    <name evidence="3" type="ORF">RGF97_02140</name>
</gene>
<feature type="transmembrane region" description="Helical" evidence="2">
    <location>
        <begin position="50"/>
        <end position="72"/>
    </location>
</feature>
<evidence type="ECO:0000313" key="3">
    <source>
        <dbReference type="EMBL" id="WMX48718.1"/>
    </source>
</evidence>
<keyword evidence="2" id="KW-0472">Membrane</keyword>
<dbReference type="PANTHER" id="PTHR23528:SF1">
    <property type="entry name" value="MAJOR FACILITATOR SUPERFAMILY (MFS) PROFILE DOMAIN-CONTAINING PROTEIN"/>
    <property type="match status" value="1"/>
</dbReference>
<organism evidence="3 4">
    <name type="scientific">Streptomyces roseicoloratus</name>
    <dbReference type="NCBI Taxonomy" id="2508722"/>
    <lineage>
        <taxon>Bacteria</taxon>
        <taxon>Bacillati</taxon>
        <taxon>Actinomycetota</taxon>
        <taxon>Actinomycetes</taxon>
        <taxon>Kitasatosporales</taxon>
        <taxon>Streptomycetaceae</taxon>
        <taxon>Streptomyces</taxon>
    </lineage>
</organism>
<keyword evidence="2" id="KW-0812">Transmembrane</keyword>
<feature type="transmembrane region" description="Helical" evidence="2">
    <location>
        <begin position="198"/>
        <end position="216"/>
    </location>
</feature>
<feature type="transmembrane region" description="Helical" evidence="2">
    <location>
        <begin position="131"/>
        <end position="150"/>
    </location>
</feature>